<comment type="caution">
    <text evidence="7">The sequence shown here is derived from an EMBL/GenBank/DDBJ whole genome shotgun (WGS) entry which is preliminary data.</text>
</comment>
<feature type="region of interest" description="Disordered" evidence="5">
    <location>
        <begin position="94"/>
        <end position="113"/>
    </location>
</feature>
<keyword evidence="2" id="KW-0863">Zinc-finger</keyword>
<evidence type="ECO:0000313" key="7">
    <source>
        <dbReference type="EMBL" id="KZL83227.1"/>
    </source>
</evidence>
<feature type="region of interest" description="Disordered" evidence="5">
    <location>
        <begin position="62"/>
        <end position="81"/>
    </location>
</feature>
<gene>
    <name evidence="7" type="ORF">CI238_07841</name>
</gene>
<dbReference type="AlphaFoldDB" id="A0A167CZN7"/>
<dbReference type="GO" id="GO:0008270">
    <property type="term" value="F:zinc ion binding"/>
    <property type="evidence" value="ECO:0007669"/>
    <property type="project" value="UniProtKB-KW"/>
</dbReference>
<dbReference type="SUPFAM" id="SSF57850">
    <property type="entry name" value="RING/U-box"/>
    <property type="match status" value="1"/>
</dbReference>
<keyword evidence="8" id="KW-1185">Reference proteome</keyword>
<evidence type="ECO:0000256" key="2">
    <source>
        <dbReference type="ARBA" id="ARBA00022771"/>
    </source>
</evidence>
<keyword evidence="1" id="KW-0479">Metal-binding</keyword>
<evidence type="ECO:0000256" key="4">
    <source>
        <dbReference type="ARBA" id="ARBA00022833"/>
    </source>
</evidence>
<dbReference type="Pfam" id="PF01485">
    <property type="entry name" value="IBR"/>
    <property type="match status" value="1"/>
</dbReference>
<dbReference type="Proteomes" id="UP000076584">
    <property type="component" value="Unassembled WGS sequence"/>
</dbReference>
<dbReference type="SMART" id="SM00647">
    <property type="entry name" value="IBR"/>
    <property type="match status" value="1"/>
</dbReference>
<protein>
    <submittedName>
        <fullName evidence="7">Ibr domain-containing protein</fullName>
    </submittedName>
</protein>
<reference evidence="7 8" key="1">
    <citation type="submission" date="2015-06" db="EMBL/GenBank/DDBJ databases">
        <title>Survival trade-offs in plant roots during colonization by closely related pathogenic and mutualistic fungi.</title>
        <authorList>
            <person name="Hacquard S."/>
            <person name="Kracher B."/>
            <person name="Hiruma K."/>
            <person name="Weinman A."/>
            <person name="Muench P."/>
            <person name="Garrido Oter R."/>
            <person name="Ver Loren van Themaat E."/>
            <person name="Dallerey J.-F."/>
            <person name="Damm U."/>
            <person name="Henrissat B."/>
            <person name="Lespinet O."/>
            <person name="Thon M."/>
            <person name="Kemen E."/>
            <person name="McHardy A.C."/>
            <person name="Schulze-Lefert P."/>
            <person name="O'Connell R.J."/>
        </authorList>
    </citation>
    <scope>NUCLEOTIDE SEQUENCE [LARGE SCALE GENOMIC DNA]</scope>
    <source>
        <strain evidence="7 8">MAFF 238704</strain>
    </source>
</reference>
<dbReference type="EMBL" id="LFIW01001190">
    <property type="protein sequence ID" value="KZL83227.1"/>
    <property type="molecule type" value="Genomic_DNA"/>
</dbReference>
<keyword evidence="3" id="KW-0833">Ubl conjugation pathway</keyword>
<evidence type="ECO:0000256" key="3">
    <source>
        <dbReference type="ARBA" id="ARBA00022786"/>
    </source>
</evidence>
<evidence type="ECO:0000256" key="5">
    <source>
        <dbReference type="SAM" id="MobiDB-lite"/>
    </source>
</evidence>
<evidence type="ECO:0000259" key="6">
    <source>
        <dbReference type="SMART" id="SM00647"/>
    </source>
</evidence>
<organism evidence="7 8">
    <name type="scientific">Colletotrichum incanum</name>
    <name type="common">Soybean anthracnose fungus</name>
    <dbReference type="NCBI Taxonomy" id="1573173"/>
    <lineage>
        <taxon>Eukaryota</taxon>
        <taxon>Fungi</taxon>
        <taxon>Dikarya</taxon>
        <taxon>Ascomycota</taxon>
        <taxon>Pezizomycotina</taxon>
        <taxon>Sordariomycetes</taxon>
        <taxon>Hypocreomycetidae</taxon>
        <taxon>Glomerellales</taxon>
        <taxon>Glomerellaceae</taxon>
        <taxon>Colletotrichum</taxon>
        <taxon>Colletotrichum spaethianum species complex</taxon>
    </lineage>
</organism>
<sequence>MELFQRLDEDVSNLIISHGFLDMDNLRFATNEEVENAAALALEIVDPDMQLAIAMRQSTIVNRHSPNNDNNVDPHDPSPSGYITWEERNRLLAESRSNSVTTSEADDDNEDKGPECVVCTSGRQPKNRLPCGCWMCPRCLRACIRAGLRAGGWPPRCCEPLHQEHIEQAGRERPGLLRLYRQIREENETDGEERVYCSRPACAAFIPSRGPHVRGDDMECPACREGMCRRCRQTIHPGRPCREEDEDEMLMDAMDENNFSPCPRCRRIIDLAGAHAGTSSASNVAGLGADDVLGGADSIHRMGKAASRCANAGRDAVRGKTRTSSSRFCGRRACFSLCLRRDRYRYRNSSSRSRRLSCFIHKRLMVCGNLYPQPETRHWRADRRAYRRRPEEGSRAWPVFEIHPEDPLCSHHVPTSWAVEDMNNRLEPPQCVFCRSRDEAVYFRCQTCGVVACSMHSSVRFGLTWAQAVRICGQLQNRVWLEEPRNRRGWLRQALWLR</sequence>
<accession>A0A167CZN7</accession>
<dbReference type="InterPro" id="IPR002867">
    <property type="entry name" value="IBR_dom"/>
</dbReference>
<evidence type="ECO:0000256" key="1">
    <source>
        <dbReference type="ARBA" id="ARBA00022723"/>
    </source>
</evidence>
<proteinExistence type="predicted"/>
<keyword evidence="4" id="KW-0862">Zinc</keyword>
<feature type="domain" description="IBR" evidence="6">
    <location>
        <begin position="178"/>
        <end position="241"/>
    </location>
</feature>
<dbReference type="STRING" id="1573173.A0A167CZN7"/>
<name>A0A167CZN7_COLIC</name>
<evidence type="ECO:0000313" key="8">
    <source>
        <dbReference type="Proteomes" id="UP000076584"/>
    </source>
</evidence>